<proteinExistence type="predicted"/>
<dbReference type="Proteomes" id="UP001286313">
    <property type="component" value="Unassembled WGS sequence"/>
</dbReference>
<evidence type="ECO:0000313" key="3">
    <source>
        <dbReference type="Proteomes" id="UP001286313"/>
    </source>
</evidence>
<reference evidence="2" key="1">
    <citation type="submission" date="2023-10" db="EMBL/GenBank/DDBJ databases">
        <title>Genome assemblies of two species of porcelain crab, Petrolisthes cinctipes and Petrolisthes manimaculis (Anomura: Porcellanidae).</title>
        <authorList>
            <person name="Angst P."/>
        </authorList>
    </citation>
    <scope>NUCLEOTIDE SEQUENCE</scope>
    <source>
        <strain evidence="2">PB745_01</strain>
        <tissue evidence="2">Gill</tissue>
    </source>
</reference>
<comment type="caution">
    <text evidence="2">The sequence shown here is derived from an EMBL/GenBank/DDBJ whole genome shotgun (WGS) entry which is preliminary data.</text>
</comment>
<organism evidence="2 3">
    <name type="scientific">Petrolisthes cinctipes</name>
    <name type="common">Flat porcelain crab</name>
    <dbReference type="NCBI Taxonomy" id="88211"/>
    <lineage>
        <taxon>Eukaryota</taxon>
        <taxon>Metazoa</taxon>
        <taxon>Ecdysozoa</taxon>
        <taxon>Arthropoda</taxon>
        <taxon>Crustacea</taxon>
        <taxon>Multicrustacea</taxon>
        <taxon>Malacostraca</taxon>
        <taxon>Eumalacostraca</taxon>
        <taxon>Eucarida</taxon>
        <taxon>Decapoda</taxon>
        <taxon>Pleocyemata</taxon>
        <taxon>Anomura</taxon>
        <taxon>Galatheoidea</taxon>
        <taxon>Porcellanidae</taxon>
        <taxon>Petrolisthes</taxon>
    </lineage>
</organism>
<keyword evidence="1" id="KW-0472">Membrane</keyword>
<keyword evidence="1" id="KW-0812">Transmembrane</keyword>
<accession>A0AAE1FQ11</accession>
<evidence type="ECO:0000256" key="1">
    <source>
        <dbReference type="SAM" id="Phobius"/>
    </source>
</evidence>
<feature type="transmembrane region" description="Helical" evidence="1">
    <location>
        <begin position="33"/>
        <end position="52"/>
    </location>
</feature>
<protein>
    <submittedName>
        <fullName evidence="2">Uncharacterized protein</fullName>
    </submittedName>
</protein>
<sequence length="143" mass="15580">MVSLTTHPEGFAAGSSLGGVLVGSLGMSGAFRIFAYTSLGLGISYIALYILYIRRRYGRDDGVQGTKESTETGTTEEGRILEEIMQKEEEDGNIKEQKIEKDEVRKVDEVCPMLTARPTPEAGPPEDGIDVTLKPISVNIKNK</sequence>
<dbReference type="EMBL" id="JAWQEG010001559">
    <property type="protein sequence ID" value="KAK3878384.1"/>
    <property type="molecule type" value="Genomic_DNA"/>
</dbReference>
<dbReference type="AlphaFoldDB" id="A0AAE1FQ11"/>
<keyword evidence="1" id="KW-1133">Transmembrane helix</keyword>
<evidence type="ECO:0000313" key="2">
    <source>
        <dbReference type="EMBL" id="KAK3878384.1"/>
    </source>
</evidence>
<gene>
    <name evidence="2" type="ORF">Pcinc_016968</name>
</gene>
<keyword evidence="3" id="KW-1185">Reference proteome</keyword>
<name>A0AAE1FQ11_PETCI</name>